<dbReference type="GO" id="GO:0005506">
    <property type="term" value="F:iron ion binding"/>
    <property type="evidence" value="ECO:0007669"/>
    <property type="project" value="InterPro"/>
</dbReference>
<dbReference type="PRINTS" id="PR00385">
    <property type="entry name" value="P450"/>
</dbReference>
<dbReference type="Proteomes" id="UP001239795">
    <property type="component" value="Unassembled WGS sequence"/>
</dbReference>
<evidence type="ECO:0000256" key="5">
    <source>
        <dbReference type="ARBA" id="ARBA00023002"/>
    </source>
</evidence>
<evidence type="ECO:0000313" key="11">
    <source>
        <dbReference type="Proteomes" id="UP001239795"/>
    </source>
</evidence>
<keyword evidence="9" id="KW-0812">Transmembrane</keyword>
<keyword evidence="4 8" id="KW-0479">Metal-binding</keyword>
<keyword evidence="6 8" id="KW-0408">Iron</keyword>
<evidence type="ECO:0000256" key="3">
    <source>
        <dbReference type="ARBA" id="ARBA00022617"/>
    </source>
</evidence>
<sequence length="526" mass="60628">MAVQNQVDNSIDLSLSHHVGMFMGFMIAFVSTTTTFPSLALTTRAILQIITYQSCLIFYNLFFHPLAKYPGPRLAAATPLWVIWSYYKGKTPWDLLDLHNKYGPVVRTTPDGLSFINASQWKEIYGHKPSGELEFSKDPKYHAGWKGEPVILNADRHYHGYIRKLFAHGFSEKALREQEPILQEYVDLLFHRLDSISQSEQPIDLVQWFNYFTFDFIGYLTFGESFECLESSKMHTWVNIFFSLLKNMALHQVVARLPKLAQYPASLLMIPSQVVTQVATLNTLQKEKVNHRLKTQPPVPDFMEKMIAAHESGKMSYHQLEENSQILIGAGSETTATLLSGLVWLLLKHPRVYDKLATEIRTMFERPEDITMISVNECRYLLACIEETLRIYPPSPQPHPRVIPPGGATVDNEFLPEGTFVSIPIYAASNSPMNWTNPEEFAPERWIGEDARFENDKRDASQPFQYGPRNCIGRNLAYVEMKIIMSRLLWHFDVMNATDYDWMDQRVFAVWEKSPLWVRLCPAKRT</sequence>
<feature type="transmembrane region" description="Helical" evidence="9">
    <location>
        <begin position="21"/>
        <end position="39"/>
    </location>
</feature>
<comment type="similarity">
    <text evidence="2">Belongs to the cytochrome P450 family.</text>
</comment>
<dbReference type="FunFam" id="1.10.630.10:FF:000047">
    <property type="entry name" value="Cytochrome P450 monooxygenase"/>
    <property type="match status" value="1"/>
</dbReference>
<keyword evidence="7" id="KW-0503">Monooxygenase</keyword>
<dbReference type="GO" id="GO:0009403">
    <property type="term" value="P:toxin biosynthetic process"/>
    <property type="evidence" value="ECO:0007669"/>
    <property type="project" value="UniProtKB-ARBA"/>
</dbReference>
<keyword evidence="5" id="KW-0560">Oxidoreductase</keyword>
<comment type="caution">
    <text evidence="10">The sequence shown here is derived from an EMBL/GenBank/DDBJ whole genome shotgun (WGS) entry which is preliminary data.</text>
</comment>
<dbReference type="Pfam" id="PF00067">
    <property type="entry name" value="p450"/>
    <property type="match status" value="1"/>
</dbReference>
<reference evidence="10 11" key="1">
    <citation type="submission" date="2016-10" db="EMBL/GenBank/DDBJ databases">
        <title>The genome sequence of Colletotrichum fioriniae PJ7.</title>
        <authorList>
            <person name="Baroncelli R."/>
        </authorList>
    </citation>
    <scope>NUCLEOTIDE SEQUENCE [LARGE SCALE GENOMIC DNA]</scope>
    <source>
        <strain evidence="10">Col 31</strain>
    </source>
</reference>
<dbReference type="InterPro" id="IPR001128">
    <property type="entry name" value="Cyt_P450"/>
</dbReference>
<evidence type="ECO:0000256" key="2">
    <source>
        <dbReference type="ARBA" id="ARBA00010617"/>
    </source>
</evidence>
<dbReference type="PANTHER" id="PTHR24305">
    <property type="entry name" value="CYTOCHROME P450"/>
    <property type="match status" value="1"/>
</dbReference>
<dbReference type="Gene3D" id="1.10.630.10">
    <property type="entry name" value="Cytochrome P450"/>
    <property type="match status" value="1"/>
</dbReference>
<organism evidence="10 11">
    <name type="scientific">Colletotrichum melonis</name>
    <dbReference type="NCBI Taxonomy" id="1209925"/>
    <lineage>
        <taxon>Eukaryota</taxon>
        <taxon>Fungi</taxon>
        <taxon>Dikarya</taxon>
        <taxon>Ascomycota</taxon>
        <taxon>Pezizomycotina</taxon>
        <taxon>Sordariomycetes</taxon>
        <taxon>Hypocreomycetidae</taxon>
        <taxon>Glomerellales</taxon>
        <taxon>Glomerellaceae</taxon>
        <taxon>Colletotrichum</taxon>
        <taxon>Colletotrichum acutatum species complex</taxon>
    </lineage>
</organism>
<protein>
    <submittedName>
        <fullName evidence="10">Averantin oxidoreductase</fullName>
    </submittedName>
</protein>
<evidence type="ECO:0000256" key="4">
    <source>
        <dbReference type="ARBA" id="ARBA00022723"/>
    </source>
</evidence>
<evidence type="ECO:0000256" key="9">
    <source>
        <dbReference type="SAM" id="Phobius"/>
    </source>
</evidence>
<feature type="transmembrane region" description="Helical" evidence="9">
    <location>
        <begin position="45"/>
        <end position="63"/>
    </location>
</feature>
<keyword evidence="9" id="KW-0472">Membrane</keyword>
<comment type="cofactor">
    <cofactor evidence="1 8">
        <name>heme</name>
        <dbReference type="ChEBI" id="CHEBI:30413"/>
    </cofactor>
</comment>
<feature type="binding site" description="axial binding residue" evidence="8">
    <location>
        <position position="471"/>
    </location>
    <ligand>
        <name>heme</name>
        <dbReference type="ChEBI" id="CHEBI:30413"/>
    </ligand>
    <ligandPart>
        <name>Fe</name>
        <dbReference type="ChEBI" id="CHEBI:18248"/>
    </ligandPart>
</feature>
<dbReference type="PANTHER" id="PTHR24305:SF29">
    <property type="entry name" value="BENZOATE-PARA-HYDROXYLASE"/>
    <property type="match status" value="1"/>
</dbReference>
<dbReference type="AlphaFoldDB" id="A0AAI9URU2"/>
<gene>
    <name evidence="10" type="ORF">CMEL01_14676</name>
</gene>
<evidence type="ECO:0000256" key="6">
    <source>
        <dbReference type="ARBA" id="ARBA00023004"/>
    </source>
</evidence>
<keyword evidence="9" id="KW-1133">Transmembrane helix</keyword>
<dbReference type="GO" id="GO:0016705">
    <property type="term" value="F:oxidoreductase activity, acting on paired donors, with incorporation or reduction of molecular oxygen"/>
    <property type="evidence" value="ECO:0007669"/>
    <property type="project" value="InterPro"/>
</dbReference>
<evidence type="ECO:0000256" key="1">
    <source>
        <dbReference type="ARBA" id="ARBA00001971"/>
    </source>
</evidence>
<dbReference type="InterPro" id="IPR002401">
    <property type="entry name" value="Cyt_P450_E_grp-I"/>
</dbReference>
<evidence type="ECO:0000313" key="10">
    <source>
        <dbReference type="EMBL" id="KAK1461722.1"/>
    </source>
</evidence>
<proteinExistence type="inferred from homology"/>
<keyword evidence="3 8" id="KW-0349">Heme</keyword>
<dbReference type="CDD" id="cd11058">
    <property type="entry name" value="CYP60B-like"/>
    <property type="match status" value="1"/>
</dbReference>
<accession>A0AAI9URU2</accession>
<evidence type="ECO:0000256" key="7">
    <source>
        <dbReference type="ARBA" id="ARBA00023033"/>
    </source>
</evidence>
<dbReference type="SUPFAM" id="SSF48264">
    <property type="entry name" value="Cytochrome P450"/>
    <property type="match status" value="1"/>
</dbReference>
<dbReference type="GO" id="GO:0020037">
    <property type="term" value="F:heme binding"/>
    <property type="evidence" value="ECO:0007669"/>
    <property type="project" value="InterPro"/>
</dbReference>
<dbReference type="PRINTS" id="PR00463">
    <property type="entry name" value="EP450I"/>
</dbReference>
<dbReference type="EMBL" id="MLGG01000010">
    <property type="protein sequence ID" value="KAK1461722.1"/>
    <property type="molecule type" value="Genomic_DNA"/>
</dbReference>
<keyword evidence="11" id="KW-1185">Reference proteome</keyword>
<name>A0AAI9URU2_9PEZI</name>
<dbReference type="GO" id="GO:0004497">
    <property type="term" value="F:monooxygenase activity"/>
    <property type="evidence" value="ECO:0007669"/>
    <property type="project" value="UniProtKB-KW"/>
</dbReference>
<evidence type="ECO:0000256" key="8">
    <source>
        <dbReference type="PIRSR" id="PIRSR602401-1"/>
    </source>
</evidence>
<dbReference type="InterPro" id="IPR050121">
    <property type="entry name" value="Cytochrome_P450_monoxygenase"/>
</dbReference>
<dbReference type="InterPro" id="IPR036396">
    <property type="entry name" value="Cyt_P450_sf"/>
</dbReference>